<dbReference type="Gene3D" id="3.60.110.10">
    <property type="entry name" value="Carbon-nitrogen hydrolase"/>
    <property type="match status" value="1"/>
</dbReference>
<organism evidence="3 4">
    <name type="scientific">Pterulicium gracile</name>
    <dbReference type="NCBI Taxonomy" id="1884261"/>
    <lineage>
        <taxon>Eukaryota</taxon>
        <taxon>Fungi</taxon>
        <taxon>Dikarya</taxon>
        <taxon>Basidiomycota</taxon>
        <taxon>Agaricomycotina</taxon>
        <taxon>Agaricomycetes</taxon>
        <taxon>Agaricomycetidae</taxon>
        <taxon>Agaricales</taxon>
        <taxon>Pleurotineae</taxon>
        <taxon>Pterulaceae</taxon>
        <taxon>Pterulicium</taxon>
    </lineage>
</organism>
<dbReference type="Pfam" id="PF00795">
    <property type="entry name" value="CN_hydrolase"/>
    <property type="match status" value="1"/>
</dbReference>
<dbReference type="SUPFAM" id="SSF56317">
    <property type="entry name" value="Carbon-nitrogen hydrolase"/>
    <property type="match status" value="1"/>
</dbReference>
<dbReference type="CDD" id="cd07564">
    <property type="entry name" value="nitrilases_CHs"/>
    <property type="match status" value="1"/>
</dbReference>
<dbReference type="InterPro" id="IPR044149">
    <property type="entry name" value="Nitrilases_CHs"/>
</dbReference>
<reference evidence="3 4" key="1">
    <citation type="journal article" date="2019" name="Nat. Ecol. Evol.">
        <title>Megaphylogeny resolves global patterns of mushroom evolution.</title>
        <authorList>
            <person name="Varga T."/>
            <person name="Krizsan K."/>
            <person name="Foldi C."/>
            <person name="Dima B."/>
            <person name="Sanchez-Garcia M."/>
            <person name="Sanchez-Ramirez S."/>
            <person name="Szollosi G.J."/>
            <person name="Szarkandi J.G."/>
            <person name="Papp V."/>
            <person name="Albert L."/>
            <person name="Andreopoulos W."/>
            <person name="Angelini C."/>
            <person name="Antonin V."/>
            <person name="Barry K.W."/>
            <person name="Bougher N.L."/>
            <person name="Buchanan P."/>
            <person name="Buyck B."/>
            <person name="Bense V."/>
            <person name="Catcheside P."/>
            <person name="Chovatia M."/>
            <person name="Cooper J."/>
            <person name="Damon W."/>
            <person name="Desjardin D."/>
            <person name="Finy P."/>
            <person name="Geml J."/>
            <person name="Haridas S."/>
            <person name="Hughes K."/>
            <person name="Justo A."/>
            <person name="Karasinski D."/>
            <person name="Kautmanova I."/>
            <person name="Kiss B."/>
            <person name="Kocsube S."/>
            <person name="Kotiranta H."/>
            <person name="LaButti K.M."/>
            <person name="Lechner B.E."/>
            <person name="Liimatainen K."/>
            <person name="Lipzen A."/>
            <person name="Lukacs Z."/>
            <person name="Mihaltcheva S."/>
            <person name="Morgado L.N."/>
            <person name="Niskanen T."/>
            <person name="Noordeloos M.E."/>
            <person name="Ohm R.A."/>
            <person name="Ortiz-Santana B."/>
            <person name="Ovrebo C."/>
            <person name="Racz N."/>
            <person name="Riley R."/>
            <person name="Savchenko A."/>
            <person name="Shiryaev A."/>
            <person name="Soop K."/>
            <person name="Spirin V."/>
            <person name="Szebenyi C."/>
            <person name="Tomsovsky M."/>
            <person name="Tulloss R.E."/>
            <person name="Uehling J."/>
            <person name="Grigoriev I.V."/>
            <person name="Vagvolgyi C."/>
            <person name="Papp T."/>
            <person name="Martin F.M."/>
            <person name="Miettinen O."/>
            <person name="Hibbett D.S."/>
            <person name="Nagy L.G."/>
        </authorList>
    </citation>
    <scope>NUCLEOTIDE SEQUENCE [LARGE SCALE GENOMIC DNA]</scope>
    <source>
        <strain evidence="3 4">CBS 309.79</strain>
    </source>
</reference>
<evidence type="ECO:0000259" key="2">
    <source>
        <dbReference type="PROSITE" id="PS50263"/>
    </source>
</evidence>
<gene>
    <name evidence="3" type="ORF">BDV98DRAFT_610222</name>
</gene>
<evidence type="ECO:0000256" key="1">
    <source>
        <dbReference type="ARBA" id="ARBA00008129"/>
    </source>
</evidence>
<dbReference type="InterPro" id="IPR036526">
    <property type="entry name" value="C-N_Hydrolase_sf"/>
</dbReference>
<comment type="similarity">
    <text evidence="1">Belongs to the carbon-nitrogen hydrolase superfamily. Nitrilase family.</text>
</comment>
<evidence type="ECO:0000313" key="3">
    <source>
        <dbReference type="EMBL" id="TFL06712.1"/>
    </source>
</evidence>
<feature type="domain" description="CN hydrolase" evidence="2">
    <location>
        <begin position="8"/>
        <end position="286"/>
    </location>
</feature>
<dbReference type="EMBL" id="ML178815">
    <property type="protein sequence ID" value="TFL06712.1"/>
    <property type="molecule type" value="Genomic_DNA"/>
</dbReference>
<dbReference type="PANTHER" id="PTHR46044:SF1">
    <property type="entry name" value="CN HYDROLASE DOMAIN-CONTAINING PROTEIN"/>
    <property type="match status" value="1"/>
</dbReference>
<evidence type="ECO:0000313" key="4">
    <source>
        <dbReference type="Proteomes" id="UP000305067"/>
    </source>
</evidence>
<dbReference type="STRING" id="1884261.A0A5C3QXT4"/>
<dbReference type="GO" id="GO:0016787">
    <property type="term" value="F:hydrolase activity"/>
    <property type="evidence" value="ECO:0007669"/>
    <property type="project" value="UniProtKB-KW"/>
</dbReference>
<keyword evidence="4" id="KW-1185">Reference proteome</keyword>
<keyword evidence="3" id="KW-0378">Hydrolase</keyword>
<dbReference type="PANTHER" id="PTHR46044">
    <property type="entry name" value="NITRILASE"/>
    <property type="match status" value="1"/>
</dbReference>
<name>A0A5C3QXT4_9AGAR</name>
<proteinExistence type="inferred from homology"/>
<dbReference type="PROSITE" id="PS50263">
    <property type="entry name" value="CN_HYDROLASE"/>
    <property type="match status" value="1"/>
</dbReference>
<dbReference type="Proteomes" id="UP000305067">
    <property type="component" value="Unassembled WGS sequence"/>
</dbReference>
<sequence length="320" mass="35402">MLAEPQNITVAVVQAATELYSLPKTLDKLEAYTRSAREEHSAQLVVFPEAFLGGYPKFSTFDVVIGERRDSGREEYLRYHSGAIQLPSPELSRIEDISKVCNVFLVIGIIERDGGTLYCTAIFVDPKLGYVAKHRKLAPTAAERIVWGQGDGSTLPVHAHTFLTGEKEMQAKISATICWENYMPLLRSFYYGLGTQIYCAPTVDARPEWQHTMIHIALEGRCFVLAACQFAQEKHYPQDHPVRDSTAREAENVMIAGGSVIVSPLGKVLAGPLLGKEGILSATIDLNDCVRGKFDLDVAGHYARPDVFQLRANVKPSEFS</sequence>
<accession>A0A5C3QXT4</accession>
<dbReference type="AlphaFoldDB" id="A0A5C3QXT4"/>
<protein>
    <submittedName>
        <fullName evidence="3">Carbon-nitrogen hydrolase</fullName>
    </submittedName>
</protein>
<dbReference type="OrthoDB" id="10250282at2759"/>
<dbReference type="InterPro" id="IPR003010">
    <property type="entry name" value="C-N_Hydrolase"/>
</dbReference>